<evidence type="ECO:0000256" key="1">
    <source>
        <dbReference type="SAM" id="Phobius"/>
    </source>
</evidence>
<proteinExistence type="predicted"/>
<keyword evidence="1" id="KW-0812">Transmembrane</keyword>
<evidence type="ECO:0000313" key="2">
    <source>
        <dbReference type="EMBL" id="AAX62111.1"/>
    </source>
</evidence>
<protein>
    <submittedName>
        <fullName evidence="2">Uncharacterized protein</fullName>
    </submittedName>
</protein>
<dbReference type="EMBL" id="AY973585">
    <property type="protein sequence ID" value="AAX62111.1"/>
    <property type="molecule type" value="Genomic_DNA"/>
</dbReference>
<reference evidence="2" key="1">
    <citation type="submission" date="2005-03" db="EMBL/GenBank/DDBJ databases">
        <title>Partial sequence analysis of bacteriophage MZTP02.</title>
        <authorList>
            <person name="Liao W."/>
            <person name="Xue Q."/>
            <person name="Pang Y."/>
        </authorList>
    </citation>
    <scope>NUCLEOTIDE SEQUENCE</scope>
</reference>
<feature type="transmembrane region" description="Helical" evidence="1">
    <location>
        <begin position="29"/>
        <end position="49"/>
    </location>
</feature>
<keyword evidence="1" id="KW-1133">Transmembrane helix</keyword>
<organism evidence="2">
    <name type="scientific">Bacillus thuringiensis phage MZTP02</name>
    <dbReference type="NCBI Taxonomy" id="311221"/>
    <lineage>
        <taxon>Viruses</taxon>
        <taxon>Duplodnaviria</taxon>
        <taxon>Heunggongvirae</taxon>
        <taxon>Uroviricota</taxon>
        <taxon>Caudoviricetes</taxon>
    </lineage>
</organism>
<name>Q56AS7_9CAUD</name>
<keyword evidence="1" id="KW-0472">Membrane</keyword>
<accession>Q56AS7</accession>
<sequence>MFTSIDIHQPHLVKQHRQLRNATFEEKKFGLPHSVLFLIHSQFYLLLLYQTQSNR</sequence>